<proteinExistence type="predicted"/>
<dbReference type="Gene3D" id="2.102.10.10">
    <property type="entry name" value="Rieske [2Fe-2S] iron-sulphur domain"/>
    <property type="match status" value="1"/>
</dbReference>
<accession>A0A5E4RDH7</accession>
<dbReference type="Proteomes" id="UP000367825">
    <property type="component" value="Unassembled WGS sequence"/>
</dbReference>
<dbReference type="Pfam" id="PF00355">
    <property type="entry name" value="Rieske"/>
    <property type="match status" value="1"/>
</dbReference>
<dbReference type="GO" id="GO:0051537">
    <property type="term" value="F:2 iron, 2 sulfur cluster binding"/>
    <property type="evidence" value="ECO:0007669"/>
    <property type="project" value="UniProtKB-KW"/>
</dbReference>
<keyword evidence="1" id="KW-0001">2Fe-2S</keyword>
<dbReference type="CDD" id="cd03467">
    <property type="entry name" value="Rieske"/>
    <property type="match status" value="1"/>
</dbReference>
<evidence type="ECO:0000313" key="7">
    <source>
        <dbReference type="Proteomes" id="UP000367825"/>
    </source>
</evidence>
<gene>
    <name evidence="6" type="ORF">PNO31109_00077</name>
</gene>
<keyword evidence="3" id="KW-0408">Iron</keyword>
<protein>
    <submittedName>
        <fullName evidence="6">Rieske (2Fe-2S) protein</fullName>
    </submittedName>
</protein>
<evidence type="ECO:0000256" key="4">
    <source>
        <dbReference type="ARBA" id="ARBA00023014"/>
    </source>
</evidence>
<evidence type="ECO:0000259" key="5">
    <source>
        <dbReference type="PROSITE" id="PS51296"/>
    </source>
</evidence>
<evidence type="ECO:0000313" key="6">
    <source>
        <dbReference type="EMBL" id="VVD60562.1"/>
    </source>
</evidence>
<keyword evidence="2" id="KW-0479">Metal-binding</keyword>
<sequence>MSSPIFLTHLDAIPNPGARGFDPHGAGHDTMFVVRNGTEVRAWRNACPHYGDTPMAWRKDAYLNHDGSRIVCHAHAAQFDPVSGACLAGPCLGQSLTQLALKVNARGEVFLVACERGLP</sequence>
<dbReference type="RefSeq" id="WP_370749541.1">
    <property type="nucleotide sequence ID" value="NZ_CABPSC010000001.1"/>
</dbReference>
<keyword evidence="7" id="KW-1185">Reference proteome</keyword>
<dbReference type="PANTHER" id="PTHR40261">
    <property type="match status" value="1"/>
</dbReference>
<feature type="domain" description="Rieske" evidence="5">
    <location>
        <begin position="5"/>
        <end position="91"/>
    </location>
</feature>
<dbReference type="AlphaFoldDB" id="A0A5E4RDH7"/>
<dbReference type="SUPFAM" id="SSF50022">
    <property type="entry name" value="ISP domain"/>
    <property type="match status" value="1"/>
</dbReference>
<name>A0A5E4RDH7_9BURK</name>
<dbReference type="PANTHER" id="PTHR40261:SF1">
    <property type="entry name" value="RIESKE DOMAIN-CONTAINING PROTEIN"/>
    <property type="match status" value="1"/>
</dbReference>
<keyword evidence="4" id="KW-0411">Iron-sulfur</keyword>
<dbReference type="InterPro" id="IPR017941">
    <property type="entry name" value="Rieske_2Fe-2S"/>
</dbReference>
<organism evidence="6 7">
    <name type="scientific">Pandoraea nosoerga</name>
    <dbReference type="NCBI Taxonomy" id="2508296"/>
    <lineage>
        <taxon>Bacteria</taxon>
        <taxon>Pseudomonadati</taxon>
        <taxon>Pseudomonadota</taxon>
        <taxon>Betaproteobacteria</taxon>
        <taxon>Burkholderiales</taxon>
        <taxon>Burkholderiaceae</taxon>
        <taxon>Pandoraea</taxon>
    </lineage>
</organism>
<evidence type="ECO:0000256" key="2">
    <source>
        <dbReference type="ARBA" id="ARBA00022723"/>
    </source>
</evidence>
<dbReference type="EMBL" id="CABPSC010000001">
    <property type="protein sequence ID" value="VVD60562.1"/>
    <property type="molecule type" value="Genomic_DNA"/>
</dbReference>
<evidence type="ECO:0000256" key="3">
    <source>
        <dbReference type="ARBA" id="ARBA00023004"/>
    </source>
</evidence>
<evidence type="ECO:0000256" key="1">
    <source>
        <dbReference type="ARBA" id="ARBA00022714"/>
    </source>
</evidence>
<dbReference type="InterPro" id="IPR036922">
    <property type="entry name" value="Rieske_2Fe-2S_sf"/>
</dbReference>
<dbReference type="GO" id="GO:0046872">
    <property type="term" value="F:metal ion binding"/>
    <property type="evidence" value="ECO:0007669"/>
    <property type="project" value="UniProtKB-KW"/>
</dbReference>
<reference evidence="6 7" key="1">
    <citation type="submission" date="2019-08" db="EMBL/GenBank/DDBJ databases">
        <authorList>
            <person name="Peeters C."/>
        </authorList>
    </citation>
    <scope>NUCLEOTIDE SEQUENCE [LARGE SCALE GENOMIC DNA]</scope>
    <source>
        <strain evidence="6 7">LMG 31109</strain>
    </source>
</reference>
<dbReference type="PROSITE" id="PS51296">
    <property type="entry name" value="RIESKE"/>
    <property type="match status" value="1"/>
</dbReference>